<protein>
    <recommendedName>
        <fullName evidence="7">Phospholipase A2</fullName>
        <ecNumber evidence="7">3.1.1.4</ecNumber>
    </recommendedName>
</protein>
<dbReference type="InterPro" id="IPR036444">
    <property type="entry name" value="PLipase_A2_dom_sf"/>
</dbReference>
<evidence type="ECO:0000313" key="9">
    <source>
        <dbReference type="Ensembl" id="ENSGMOP00000016428.2"/>
    </source>
</evidence>
<dbReference type="CDD" id="cd00125">
    <property type="entry name" value="PLA2c"/>
    <property type="match status" value="1"/>
</dbReference>
<sequence length="237" mass="26583">MLQSFIFSREYHSHQSDLNRRRASLICTLICKMSPSFFLLALCLPGFLAVPSYKALWQFRNMILCIQPDSWPVLDYADYGCWCGKGGSGTPVDELDRCCQVHDQCYDDAMQNDACWPILDNPYTEIYSYDCDSHNKNITCRHAVRFMTSATAMQCRTMPAGPSWTTPTQRFTATTVTPTTRTSPAAVKMICVRCSSVSVTDWQPCALLDQSTTQKTLNSQVTAASELAHTGSIRLLN</sequence>
<dbReference type="SMART" id="SM00085">
    <property type="entry name" value="PA2c"/>
    <property type="match status" value="1"/>
</dbReference>
<reference evidence="9" key="1">
    <citation type="submission" date="2025-08" db="UniProtKB">
        <authorList>
            <consortium name="Ensembl"/>
        </authorList>
    </citation>
    <scope>IDENTIFICATION</scope>
</reference>
<feature type="disulfide bond" evidence="5">
    <location>
        <begin position="83"/>
        <end position="99"/>
    </location>
</feature>
<reference evidence="9" key="2">
    <citation type="submission" date="2025-09" db="UniProtKB">
        <authorList>
            <consortium name="Ensembl"/>
        </authorList>
    </citation>
    <scope>IDENTIFICATION</scope>
</reference>
<keyword evidence="3 5" id="KW-1015">Disulfide bond</keyword>
<evidence type="ECO:0000256" key="2">
    <source>
        <dbReference type="ARBA" id="ARBA00022525"/>
    </source>
</evidence>
<feature type="domain" description="Phospholipase A2-like central" evidence="8">
    <location>
        <begin position="55"/>
        <end position="172"/>
    </location>
</feature>
<evidence type="ECO:0000256" key="1">
    <source>
        <dbReference type="ARBA" id="ARBA00004613"/>
    </source>
</evidence>
<evidence type="ECO:0000256" key="7">
    <source>
        <dbReference type="RuleBase" id="RU361236"/>
    </source>
</evidence>
<dbReference type="GO" id="GO:0047498">
    <property type="term" value="F:calcium-dependent phospholipase A2 activity"/>
    <property type="evidence" value="ECO:0007669"/>
    <property type="project" value="TreeGrafter"/>
</dbReference>
<evidence type="ECO:0000256" key="4">
    <source>
        <dbReference type="PIRSR" id="PIRSR601211-2"/>
    </source>
</evidence>
<proteinExistence type="inferred from homology"/>
<dbReference type="Proteomes" id="UP000694546">
    <property type="component" value="Chromosome 6"/>
</dbReference>
<keyword evidence="4 7" id="KW-0106">Calcium</keyword>
<feature type="binding site" evidence="4">
    <location>
        <position position="86"/>
    </location>
    <ligand>
        <name>Ca(2+)</name>
        <dbReference type="ChEBI" id="CHEBI:29108"/>
    </ligand>
</feature>
<evidence type="ECO:0000259" key="8">
    <source>
        <dbReference type="SMART" id="SM00085"/>
    </source>
</evidence>
<dbReference type="AlphaFoldDB" id="A0A8C5F8L3"/>
<comment type="catalytic activity">
    <reaction evidence="7">
        <text>a 1,2-diacyl-sn-glycero-3-phosphocholine + H2O = a 1-acyl-sn-glycero-3-phosphocholine + a fatty acid + H(+)</text>
        <dbReference type="Rhea" id="RHEA:15801"/>
        <dbReference type="ChEBI" id="CHEBI:15377"/>
        <dbReference type="ChEBI" id="CHEBI:15378"/>
        <dbReference type="ChEBI" id="CHEBI:28868"/>
        <dbReference type="ChEBI" id="CHEBI:57643"/>
        <dbReference type="ChEBI" id="CHEBI:58168"/>
        <dbReference type="EC" id="3.1.1.4"/>
    </reaction>
</comment>
<dbReference type="GO" id="GO:0005509">
    <property type="term" value="F:calcium ion binding"/>
    <property type="evidence" value="ECO:0007669"/>
    <property type="project" value="InterPro"/>
</dbReference>
<dbReference type="SUPFAM" id="SSF48619">
    <property type="entry name" value="Phospholipase A2, PLA2"/>
    <property type="match status" value="1"/>
</dbReference>
<evidence type="ECO:0000256" key="3">
    <source>
        <dbReference type="ARBA" id="ARBA00023157"/>
    </source>
</evidence>
<dbReference type="InterPro" id="IPR033113">
    <property type="entry name" value="PLA2_histidine"/>
</dbReference>
<comment type="subcellular location">
    <subcellularLocation>
        <location evidence="1 7">Secreted</location>
    </subcellularLocation>
</comment>
<accession>A0A8C5F8L3</accession>
<dbReference type="GO" id="GO:0050482">
    <property type="term" value="P:arachidonate secretion"/>
    <property type="evidence" value="ECO:0007669"/>
    <property type="project" value="InterPro"/>
</dbReference>
<organism evidence="9 10">
    <name type="scientific">Gadus morhua</name>
    <name type="common">Atlantic cod</name>
    <dbReference type="NCBI Taxonomy" id="8049"/>
    <lineage>
        <taxon>Eukaryota</taxon>
        <taxon>Metazoa</taxon>
        <taxon>Chordata</taxon>
        <taxon>Craniata</taxon>
        <taxon>Vertebrata</taxon>
        <taxon>Euteleostomi</taxon>
        <taxon>Actinopterygii</taxon>
        <taxon>Neopterygii</taxon>
        <taxon>Teleostei</taxon>
        <taxon>Neoteleostei</taxon>
        <taxon>Acanthomorphata</taxon>
        <taxon>Zeiogadaria</taxon>
        <taxon>Gadariae</taxon>
        <taxon>Gadiformes</taxon>
        <taxon>Gadoidei</taxon>
        <taxon>Gadidae</taxon>
        <taxon>Gadus</taxon>
    </lineage>
</organism>
<comment type="similarity">
    <text evidence="6">Belongs to the phospholipase A2 family.</text>
</comment>
<dbReference type="InterPro" id="IPR016090">
    <property type="entry name" value="PLA2-like_dom"/>
</dbReference>
<dbReference type="InterPro" id="IPR001211">
    <property type="entry name" value="PLA2"/>
</dbReference>
<evidence type="ECO:0000256" key="6">
    <source>
        <dbReference type="RuleBase" id="RU003654"/>
    </source>
</evidence>
<dbReference type="PRINTS" id="PR00389">
    <property type="entry name" value="PHPHLIPASEA2"/>
</dbReference>
<dbReference type="GO" id="GO:0005543">
    <property type="term" value="F:phospholipid binding"/>
    <property type="evidence" value="ECO:0007669"/>
    <property type="project" value="TreeGrafter"/>
</dbReference>
<dbReference type="Ensembl" id="ENSGMOT00000016844.2">
    <property type="protein sequence ID" value="ENSGMOP00000016428.2"/>
    <property type="gene ID" value="ENSGMOG00000015358.2"/>
</dbReference>
<dbReference type="PROSITE" id="PS00118">
    <property type="entry name" value="PA2_HIS"/>
    <property type="match status" value="1"/>
</dbReference>
<feature type="binding site" evidence="4">
    <location>
        <position position="84"/>
    </location>
    <ligand>
        <name>Ca(2+)</name>
        <dbReference type="ChEBI" id="CHEBI:29108"/>
    </ligand>
</feature>
<dbReference type="GO" id="GO:0006644">
    <property type="term" value="P:phospholipid metabolic process"/>
    <property type="evidence" value="ECO:0007669"/>
    <property type="project" value="InterPro"/>
</dbReference>
<evidence type="ECO:0000313" key="10">
    <source>
        <dbReference type="Proteomes" id="UP000694546"/>
    </source>
</evidence>
<feature type="binding site" evidence="4">
    <location>
        <position position="103"/>
    </location>
    <ligand>
        <name>Ca(2+)</name>
        <dbReference type="ChEBI" id="CHEBI:29108"/>
    </ligand>
</feature>
<dbReference type="PANTHER" id="PTHR11716">
    <property type="entry name" value="PHOSPHOLIPASE A2 FAMILY MEMBER"/>
    <property type="match status" value="1"/>
</dbReference>
<keyword evidence="7" id="KW-0443">Lipid metabolism</keyword>
<name>A0A8C5F8L3_GADMO</name>
<dbReference type="Gene3D" id="1.20.90.10">
    <property type="entry name" value="Phospholipase A2 domain"/>
    <property type="match status" value="1"/>
</dbReference>
<gene>
    <name evidence="9" type="primary">LOC115545161</name>
</gene>
<comment type="cofactor">
    <cofactor evidence="4">
        <name>Ca(2+)</name>
        <dbReference type="ChEBI" id="CHEBI:29108"/>
    </cofactor>
    <text evidence="4">Binds 1 Ca(2+) ion per subunit.</text>
</comment>
<dbReference type="PANTHER" id="PTHR11716:SF94">
    <property type="entry name" value="PHOSPHOLIPASE A2"/>
    <property type="match status" value="1"/>
</dbReference>
<dbReference type="GeneTree" id="ENSGT00940000154885"/>
<keyword evidence="7" id="KW-0378">Hydrolase</keyword>
<dbReference type="GO" id="GO:0016042">
    <property type="term" value="P:lipid catabolic process"/>
    <property type="evidence" value="ECO:0007669"/>
    <property type="project" value="InterPro"/>
</dbReference>
<dbReference type="EC" id="3.1.1.4" evidence="7"/>
<evidence type="ECO:0000256" key="5">
    <source>
        <dbReference type="PIRSR" id="PIRSR601211-3"/>
    </source>
</evidence>
<dbReference type="GO" id="GO:0005102">
    <property type="term" value="F:signaling receptor binding"/>
    <property type="evidence" value="ECO:0007669"/>
    <property type="project" value="UniProtKB-ARBA"/>
</dbReference>
<keyword evidence="2 7" id="KW-0964">Secreted</keyword>
<keyword evidence="4" id="KW-0479">Metal-binding</keyword>
<dbReference type="GO" id="GO:0005576">
    <property type="term" value="C:extracellular region"/>
    <property type="evidence" value="ECO:0007669"/>
    <property type="project" value="UniProtKB-SubCell"/>
</dbReference>
<keyword evidence="10" id="KW-1185">Reference proteome</keyword>
<dbReference type="Pfam" id="PF00068">
    <property type="entry name" value="Phospholip_A2_1"/>
    <property type="match status" value="1"/>
</dbReference>